<gene>
    <name evidence="7" type="ORF">SAMN06297229_2101</name>
</gene>
<dbReference type="InterPro" id="IPR012337">
    <property type="entry name" value="RNaseH-like_sf"/>
</dbReference>
<name>A0A1Y6FXF9_9GAMM</name>
<evidence type="ECO:0000256" key="3">
    <source>
        <dbReference type="ARBA" id="ARBA00022722"/>
    </source>
</evidence>
<dbReference type="CDD" id="cd16964">
    <property type="entry name" value="YqgF"/>
    <property type="match status" value="1"/>
</dbReference>
<keyword evidence="1 5" id="KW-0963">Cytoplasm</keyword>
<dbReference type="GO" id="GO:0004518">
    <property type="term" value="F:nuclease activity"/>
    <property type="evidence" value="ECO:0007669"/>
    <property type="project" value="UniProtKB-KW"/>
</dbReference>
<protein>
    <recommendedName>
        <fullName evidence="5">Putative pre-16S rRNA nuclease</fullName>
        <ecNumber evidence="5">3.1.-.-</ecNumber>
    </recommendedName>
</protein>
<dbReference type="PANTHER" id="PTHR33317:SF4">
    <property type="entry name" value="POLYNUCLEOTIDYL TRANSFERASE, RIBONUCLEASE H-LIKE SUPERFAMILY PROTEIN"/>
    <property type="match status" value="1"/>
</dbReference>
<dbReference type="AlphaFoldDB" id="A0A1Y6FXF9"/>
<dbReference type="HAMAP" id="MF_00651">
    <property type="entry name" value="Nuclease_YqgF"/>
    <property type="match status" value="1"/>
</dbReference>
<evidence type="ECO:0000256" key="5">
    <source>
        <dbReference type="HAMAP-Rule" id="MF_00651"/>
    </source>
</evidence>
<evidence type="ECO:0000313" key="7">
    <source>
        <dbReference type="EMBL" id="SMQ80332.1"/>
    </source>
</evidence>
<evidence type="ECO:0000259" key="6">
    <source>
        <dbReference type="SMART" id="SM00732"/>
    </source>
</evidence>
<proteinExistence type="inferred from homology"/>
<dbReference type="Pfam" id="PF03652">
    <property type="entry name" value="RuvX"/>
    <property type="match status" value="1"/>
</dbReference>
<dbReference type="Proteomes" id="UP000194450">
    <property type="component" value="Unassembled WGS sequence"/>
</dbReference>
<keyword evidence="2 5" id="KW-0690">Ribosome biogenesis</keyword>
<keyword evidence="4 5" id="KW-0378">Hydrolase</keyword>
<dbReference type="GO" id="GO:0000967">
    <property type="term" value="P:rRNA 5'-end processing"/>
    <property type="evidence" value="ECO:0007669"/>
    <property type="project" value="UniProtKB-UniRule"/>
</dbReference>
<dbReference type="GO" id="GO:0016788">
    <property type="term" value="F:hydrolase activity, acting on ester bonds"/>
    <property type="evidence" value="ECO:0007669"/>
    <property type="project" value="UniProtKB-UniRule"/>
</dbReference>
<keyword evidence="8" id="KW-1185">Reference proteome</keyword>
<dbReference type="SUPFAM" id="SSF53098">
    <property type="entry name" value="Ribonuclease H-like"/>
    <property type="match status" value="1"/>
</dbReference>
<dbReference type="InterPro" id="IPR037027">
    <property type="entry name" value="YqgF/RNaseH-like_dom_sf"/>
</dbReference>
<evidence type="ECO:0000256" key="4">
    <source>
        <dbReference type="ARBA" id="ARBA00022801"/>
    </source>
</evidence>
<dbReference type="SMART" id="SM00732">
    <property type="entry name" value="YqgFc"/>
    <property type="match status" value="1"/>
</dbReference>
<dbReference type="InterPro" id="IPR006641">
    <property type="entry name" value="YqgF/RNaseH-like_dom"/>
</dbReference>
<dbReference type="EC" id="3.1.-.-" evidence="5"/>
<dbReference type="OrthoDB" id="9796140at2"/>
<dbReference type="RefSeq" id="WP_086435243.1">
    <property type="nucleotide sequence ID" value="NZ_FXWH01000003.1"/>
</dbReference>
<sequence length="142" mass="15531">MSSVLGFDFGTKSIGVAVGQQITATASPLPALAARDGQPQWPLVSKLLEEWAPAYVVVGLPLNMDGSEQLLTQQARKFGQRLHGRYGLPVKFQDERLTTVAAREELFDRGGFRKLDKGQIDSASAVLILEDYLQNIATENND</sequence>
<dbReference type="GO" id="GO:0005829">
    <property type="term" value="C:cytosol"/>
    <property type="evidence" value="ECO:0007669"/>
    <property type="project" value="TreeGrafter"/>
</dbReference>
<accession>A0A1Y6FXF9</accession>
<dbReference type="PANTHER" id="PTHR33317">
    <property type="entry name" value="POLYNUCLEOTIDYL TRANSFERASE, RIBONUCLEASE H-LIKE SUPERFAMILY PROTEIN"/>
    <property type="match status" value="1"/>
</dbReference>
<comment type="subcellular location">
    <subcellularLocation>
        <location evidence="5">Cytoplasm</location>
    </subcellularLocation>
</comment>
<reference evidence="8" key="1">
    <citation type="submission" date="2017-04" db="EMBL/GenBank/DDBJ databases">
        <authorList>
            <person name="Varghese N."/>
            <person name="Submissions S."/>
        </authorList>
    </citation>
    <scope>NUCLEOTIDE SEQUENCE [LARGE SCALE GENOMIC DNA]</scope>
</reference>
<keyword evidence="3 5" id="KW-0540">Nuclease</keyword>
<comment type="similarity">
    <text evidence="5">Belongs to the YqgF HJR family.</text>
</comment>
<dbReference type="InterPro" id="IPR005227">
    <property type="entry name" value="YqgF"/>
</dbReference>
<evidence type="ECO:0000256" key="2">
    <source>
        <dbReference type="ARBA" id="ARBA00022517"/>
    </source>
</evidence>
<dbReference type="EMBL" id="FXWH01000003">
    <property type="protein sequence ID" value="SMQ80332.1"/>
    <property type="molecule type" value="Genomic_DNA"/>
</dbReference>
<comment type="function">
    <text evidence="5">Could be a nuclease involved in processing of the 5'-end of pre-16S rRNA.</text>
</comment>
<organism evidence="7 8">
    <name type="scientific">Pseudidiomarina planktonica</name>
    <dbReference type="NCBI Taxonomy" id="1323738"/>
    <lineage>
        <taxon>Bacteria</taxon>
        <taxon>Pseudomonadati</taxon>
        <taxon>Pseudomonadota</taxon>
        <taxon>Gammaproteobacteria</taxon>
        <taxon>Alteromonadales</taxon>
        <taxon>Idiomarinaceae</taxon>
        <taxon>Pseudidiomarina</taxon>
    </lineage>
</organism>
<dbReference type="NCBIfam" id="TIGR00250">
    <property type="entry name" value="RNAse_H_YqgF"/>
    <property type="match status" value="1"/>
</dbReference>
<evidence type="ECO:0000256" key="1">
    <source>
        <dbReference type="ARBA" id="ARBA00022490"/>
    </source>
</evidence>
<feature type="domain" description="YqgF/RNase H-like" evidence="6">
    <location>
        <begin position="2"/>
        <end position="102"/>
    </location>
</feature>
<evidence type="ECO:0000313" key="8">
    <source>
        <dbReference type="Proteomes" id="UP000194450"/>
    </source>
</evidence>
<dbReference type="Gene3D" id="3.30.420.140">
    <property type="entry name" value="YqgF/RNase H-like domain"/>
    <property type="match status" value="1"/>
</dbReference>